<dbReference type="GO" id="GO:0003700">
    <property type="term" value="F:DNA-binding transcription factor activity"/>
    <property type="evidence" value="ECO:0007669"/>
    <property type="project" value="InterPro"/>
</dbReference>
<keyword evidence="3" id="KW-0804">Transcription</keyword>
<keyword evidence="1" id="KW-0805">Transcription regulation</keyword>
<evidence type="ECO:0000259" key="7">
    <source>
        <dbReference type="PROSITE" id="PS51745"/>
    </source>
</evidence>
<evidence type="ECO:0000256" key="5">
    <source>
        <dbReference type="SAM" id="MobiDB-lite"/>
    </source>
</evidence>
<feature type="domain" description="PB1" evidence="7">
    <location>
        <begin position="261"/>
        <end position="344"/>
    </location>
</feature>
<dbReference type="GO" id="GO:0003677">
    <property type="term" value="F:DNA binding"/>
    <property type="evidence" value="ECO:0007669"/>
    <property type="project" value="UniProtKB-KW"/>
</dbReference>
<gene>
    <name evidence="8" type="ORF">Bca52824_076515</name>
</gene>
<dbReference type="OrthoDB" id="6270329at2759"/>
<dbReference type="CDD" id="cd06407">
    <property type="entry name" value="PB1_NLP"/>
    <property type="match status" value="1"/>
</dbReference>
<dbReference type="PROSITE" id="PS51519">
    <property type="entry name" value="RWP_RK"/>
    <property type="match status" value="1"/>
</dbReference>
<keyword evidence="2" id="KW-0238">DNA-binding</keyword>
<dbReference type="InterPro" id="IPR045012">
    <property type="entry name" value="NLP"/>
</dbReference>
<name>A0A8X7TXL5_BRACI</name>
<dbReference type="SUPFAM" id="SSF54277">
    <property type="entry name" value="CAD &amp; PB1 domains"/>
    <property type="match status" value="1"/>
</dbReference>
<keyword evidence="9" id="KW-1185">Reference proteome</keyword>
<dbReference type="EMBL" id="JAAMPC010000015">
    <property type="protein sequence ID" value="KAG2257221.1"/>
    <property type="molecule type" value="Genomic_DNA"/>
</dbReference>
<dbReference type="AlphaFoldDB" id="A0A8X7TXL5"/>
<feature type="domain" description="RWP-RK" evidence="6">
    <location>
        <begin position="79"/>
        <end position="165"/>
    </location>
</feature>
<accession>A0A8X7TXL5</accession>
<keyword evidence="4" id="KW-0539">Nucleus</keyword>
<reference evidence="8 9" key="1">
    <citation type="submission" date="2020-02" db="EMBL/GenBank/DDBJ databases">
        <authorList>
            <person name="Ma Q."/>
            <person name="Huang Y."/>
            <person name="Song X."/>
            <person name="Pei D."/>
        </authorList>
    </citation>
    <scope>NUCLEOTIDE SEQUENCE [LARGE SCALE GENOMIC DNA]</scope>
    <source>
        <strain evidence="8">Sxm20200214</strain>
        <tissue evidence="8">Leaf</tissue>
    </source>
</reference>
<feature type="compositionally biased region" description="Low complexity" evidence="5">
    <location>
        <begin position="197"/>
        <end position="219"/>
    </location>
</feature>
<evidence type="ECO:0000256" key="4">
    <source>
        <dbReference type="ARBA" id="ARBA00023242"/>
    </source>
</evidence>
<sequence length="352" mass="39358">MAHVPRSLRIVTDKELEDESEVIVTPKIEITSEHTKDWLHQSNNPENLGLIFDVGDKASDEFGLKRGFGYTRDSNINESSTFSSKMAETKRTKADKTITLDVLRQHFAGSLKDAAKNIGVCPTTLKRICRQHGIQRWPSRKIKKVGHSLQKIQRVIDSVEGVSGLLPIGSFYANFPNLASSQEPSLQGKTSLPPQPLQLSKSPVSPYSHSSSSSQCCSSETQLNSDTTTTTDVGGGVLTLSSLEKIPQSTNLSLSSLDNDFLRIKVSYGEEKIRFRMGNSRRLSDLLWEIGKRFSIEDMSRCDLKYLDEDNEWVLLTCDEDVEECVSVCSTTRSHTIKLLLHVSSHCYNSWQ</sequence>
<evidence type="ECO:0000259" key="6">
    <source>
        <dbReference type="PROSITE" id="PS51519"/>
    </source>
</evidence>
<protein>
    <submittedName>
        <fullName evidence="8">Uncharacterized protein</fullName>
    </submittedName>
</protein>
<dbReference type="InterPro" id="IPR034891">
    <property type="entry name" value="PB1_NLP"/>
</dbReference>
<evidence type="ECO:0000256" key="2">
    <source>
        <dbReference type="ARBA" id="ARBA00023125"/>
    </source>
</evidence>
<dbReference type="PROSITE" id="PS51745">
    <property type="entry name" value="PB1"/>
    <property type="match status" value="1"/>
</dbReference>
<dbReference type="PANTHER" id="PTHR32002">
    <property type="entry name" value="PROTEIN NLP8"/>
    <property type="match status" value="1"/>
</dbReference>
<dbReference type="Pfam" id="PF02042">
    <property type="entry name" value="RWP-RK"/>
    <property type="match status" value="1"/>
</dbReference>
<evidence type="ECO:0000256" key="1">
    <source>
        <dbReference type="ARBA" id="ARBA00023015"/>
    </source>
</evidence>
<dbReference type="Pfam" id="PF00564">
    <property type="entry name" value="PB1"/>
    <property type="match status" value="1"/>
</dbReference>
<dbReference type="SMART" id="SM00666">
    <property type="entry name" value="PB1"/>
    <property type="match status" value="1"/>
</dbReference>
<feature type="region of interest" description="Disordered" evidence="5">
    <location>
        <begin position="183"/>
        <end position="230"/>
    </location>
</feature>
<evidence type="ECO:0000313" key="8">
    <source>
        <dbReference type="EMBL" id="KAG2257221.1"/>
    </source>
</evidence>
<evidence type="ECO:0000313" key="9">
    <source>
        <dbReference type="Proteomes" id="UP000886595"/>
    </source>
</evidence>
<dbReference type="InterPro" id="IPR053793">
    <property type="entry name" value="PB1-like"/>
</dbReference>
<dbReference type="Proteomes" id="UP000886595">
    <property type="component" value="Unassembled WGS sequence"/>
</dbReference>
<dbReference type="InterPro" id="IPR000270">
    <property type="entry name" value="PB1_dom"/>
</dbReference>
<evidence type="ECO:0000256" key="3">
    <source>
        <dbReference type="ARBA" id="ARBA00023163"/>
    </source>
</evidence>
<comment type="caution">
    <text evidence="8">The sequence shown here is derived from an EMBL/GenBank/DDBJ whole genome shotgun (WGS) entry which is preliminary data.</text>
</comment>
<proteinExistence type="predicted"/>
<dbReference type="Gene3D" id="3.10.20.90">
    <property type="entry name" value="Phosphatidylinositol 3-kinase Catalytic Subunit, Chain A, domain 1"/>
    <property type="match status" value="1"/>
</dbReference>
<dbReference type="PANTHER" id="PTHR32002:SF63">
    <property type="entry name" value="RWP-RK DOMAIN-CONTAINING PROTEIN"/>
    <property type="match status" value="1"/>
</dbReference>
<dbReference type="InterPro" id="IPR003035">
    <property type="entry name" value="RWP-RK_dom"/>
</dbReference>
<organism evidence="8 9">
    <name type="scientific">Brassica carinata</name>
    <name type="common">Ethiopian mustard</name>
    <name type="synonym">Abyssinian cabbage</name>
    <dbReference type="NCBI Taxonomy" id="52824"/>
    <lineage>
        <taxon>Eukaryota</taxon>
        <taxon>Viridiplantae</taxon>
        <taxon>Streptophyta</taxon>
        <taxon>Embryophyta</taxon>
        <taxon>Tracheophyta</taxon>
        <taxon>Spermatophyta</taxon>
        <taxon>Magnoliopsida</taxon>
        <taxon>eudicotyledons</taxon>
        <taxon>Gunneridae</taxon>
        <taxon>Pentapetalae</taxon>
        <taxon>rosids</taxon>
        <taxon>malvids</taxon>
        <taxon>Brassicales</taxon>
        <taxon>Brassicaceae</taxon>
        <taxon>Brassiceae</taxon>
        <taxon>Brassica</taxon>
    </lineage>
</organism>